<keyword evidence="3 6" id="KW-0645">Protease</keyword>
<dbReference type="GO" id="GO:0005743">
    <property type="term" value="C:mitochondrial inner membrane"/>
    <property type="evidence" value="ECO:0007669"/>
    <property type="project" value="UniProtKB-SubCell"/>
</dbReference>
<dbReference type="AlphaFoldDB" id="A0A7S1BFX9"/>
<keyword evidence="6" id="KW-0999">Mitochondrion inner membrane</keyword>
<evidence type="ECO:0000256" key="6">
    <source>
        <dbReference type="RuleBase" id="RU362041"/>
    </source>
</evidence>
<dbReference type="PANTHER" id="PTHR43390:SF1">
    <property type="entry name" value="CHLOROPLAST PROCESSING PEPTIDASE"/>
    <property type="match status" value="1"/>
</dbReference>
<proteinExistence type="inferred from homology"/>
<evidence type="ECO:0000256" key="5">
    <source>
        <dbReference type="PIRSR" id="PIRSR600223-1"/>
    </source>
</evidence>
<dbReference type="PRINTS" id="PR00727">
    <property type="entry name" value="LEADERPTASE"/>
</dbReference>
<dbReference type="GO" id="GO:0004252">
    <property type="term" value="F:serine-type endopeptidase activity"/>
    <property type="evidence" value="ECO:0007669"/>
    <property type="project" value="InterPro"/>
</dbReference>
<evidence type="ECO:0000256" key="3">
    <source>
        <dbReference type="ARBA" id="ARBA00022670"/>
    </source>
</evidence>
<dbReference type="SUPFAM" id="SSF51306">
    <property type="entry name" value="LexA/Signal peptidase"/>
    <property type="match status" value="1"/>
</dbReference>
<keyword evidence="6" id="KW-0496">Mitochondrion</keyword>
<dbReference type="EC" id="3.4.21.-" evidence="6"/>
<dbReference type="NCBIfam" id="TIGR02227">
    <property type="entry name" value="sigpep_I_bact"/>
    <property type="match status" value="1"/>
</dbReference>
<evidence type="ECO:0000313" key="9">
    <source>
        <dbReference type="EMBL" id="CAD8885838.1"/>
    </source>
</evidence>
<dbReference type="InterPro" id="IPR019533">
    <property type="entry name" value="Peptidase_S26"/>
</dbReference>
<evidence type="ECO:0000256" key="1">
    <source>
        <dbReference type="ARBA" id="ARBA00000677"/>
    </source>
</evidence>
<feature type="active site" evidence="5">
    <location>
        <position position="216"/>
    </location>
</feature>
<evidence type="ECO:0000256" key="4">
    <source>
        <dbReference type="ARBA" id="ARBA00022801"/>
    </source>
</evidence>
<gene>
    <name evidence="9" type="ORF">CHYS00102_LOCUS13035</name>
</gene>
<feature type="domain" description="Peptidase S26" evidence="8">
    <location>
        <begin position="136"/>
        <end position="296"/>
    </location>
</feature>
<dbReference type="PANTHER" id="PTHR43390">
    <property type="entry name" value="SIGNAL PEPTIDASE I"/>
    <property type="match status" value="1"/>
</dbReference>
<dbReference type="InterPro" id="IPR036286">
    <property type="entry name" value="LexA/Signal_pep-like_sf"/>
</dbReference>
<feature type="compositionally biased region" description="Acidic residues" evidence="7">
    <location>
        <begin position="100"/>
        <end position="112"/>
    </location>
</feature>
<dbReference type="CDD" id="cd06530">
    <property type="entry name" value="S26_SPase_I"/>
    <property type="match status" value="1"/>
</dbReference>
<protein>
    <recommendedName>
        <fullName evidence="6">Mitochondrial inner membrane protease subunit</fullName>
        <ecNumber evidence="6">3.4.21.-</ecNumber>
    </recommendedName>
</protein>
<evidence type="ECO:0000256" key="7">
    <source>
        <dbReference type="SAM" id="MobiDB-lite"/>
    </source>
</evidence>
<comment type="subcellular location">
    <subcellularLocation>
        <location evidence="6">Mitochondrion inner membrane</location>
    </subcellularLocation>
</comment>
<dbReference type="InterPro" id="IPR019756">
    <property type="entry name" value="Pept_S26A_signal_pept_1_Ser-AS"/>
</dbReference>
<dbReference type="GO" id="GO:0006465">
    <property type="term" value="P:signal peptide processing"/>
    <property type="evidence" value="ECO:0007669"/>
    <property type="project" value="InterPro"/>
</dbReference>
<dbReference type="InterPro" id="IPR000223">
    <property type="entry name" value="Pept_S26A_signal_pept_1"/>
</dbReference>
<comment type="catalytic activity">
    <reaction evidence="1">
        <text>Cleavage of hydrophobic, N-terminal signal or leader sequences from secreted and periplasmic proteins.</text>
        <dbReference type="EC" id="3.4.21.89"/>
    </reaction>
</comment>
<dbReference type="PROSITE" id="PS00761">
    <property type="entry name" value="SPASE_I_3"/>
    <property type="match status" value="1"/>
</dbReference>
<sequence length="307" mass="34673">MRQTDVQSVPSVKDARLQMRAHNQAGLGAEADRAGGSLRFLSRAAVAFQIVWCARAPSFGAAFSVPSLSYSQRGLSPKPLAPCRPRYNFQIRERSGNGDDGGDDIVPSDDREEGDNFFKQIQRWLVSDEGREDARIYTTSLTFALLMRFFIIEPRFIPSESMVPTFQVGDQLAVEKVTKLIRPQERNEVVVFTPPQAFRDFLDNPDSKRAKEALIKRIVATEGDEVIVHDGDLFINGVKQDEEFTNEKAKYEFGPVVVPPGKLLVLGDNRNHSLDGHYWGFLPRENVIGRAVFIYWPPWRLGNDNLF</sequence>
<dbReference type="PROSITE" id="PS00501">
    <property type="entry name" value="SPASE_I_1"/>
    <property type="match status" value="1"/>
</dbReference>
<evidence type="ECO:0000256" key="2">
    <source>
        <dbReference type="ARBA" id="ARBA00009370"/>
    </source>
</evidence>
<accession>A0A7S1BFX9</accession>
<comment type="similarity">
    <text evidence="2 6">Belongs to the peptidase S26 family.</text>
</comment>
<dbReference type="InterPro" id="IPR019758">
    <property type="entry name" value="Pept_S26A_signal_pept_1_CS"/>
</dbReference>
<dbReference type="Gene3D" id="2.10.109.10">
    <property type="entry name" value="Umud Fragment, subunit A"/>
    <property type="match status" value="1"/>
</dbReference>
<keyword evidence="6" id="KW-0472">Membrane</keyword>
<organism evidence="9">
    <name type="scientific">Corethron hystrix</name>
    <dbReference type="NCBI Taxonomy" id="216773"/>
    <lineage>
        <taxon>Eukaryota</taxon>
        <taxon>Sar</taxon>
        <taxon>Stramenopiles</taxon>
        <taxon>Ochrophyta</taxon>
        <taxon>Bacillariophyta</taxon>
        <taxon>Coscinodiscophyceae</taxon>
        <taxon>Corethrophycidae</taxon>
        <taxon>Corethrales</taxon>
        <taxon>Corethraceae</taxon>
        <taxon>Corethron</taxon>
    </lineage>
</organism>
<feature type="active site" evidence="5">
    <location>
        <position position="161"/>
    </location>
</feature>
<keyword evidence="4 6" id="KW-0378">Hydrolase</keyword>
<reference evidence="9" key="1">
    <citation type="submission" date="2021-01" db="EMBL/GenBank/DDBJ databases">
        <authorList>
            <person name="Corre E."/>
            <person name="Pelletier E."/>
            <person name="Niang G."/>
            <person name="Scheremetjew M."/>
            <person name="Finn R."/>
            <person name="Kale V."/>
            <person name="Holt S."/>
            <person name="Cochrane G."/>
            <person name="Meng A."/>
            <person name="Brown T."/>
            <person name="Cohen L."/>
        </authorList>
    </citation>
    <scope>NUCLEOTIDE SEQUENCE</scope>
    <source>
        <strain evidence="9">308</strain>
    </source>
</reference>
<feature type="region of interest" description="Disordered" evidence="7">
    <location>
        <begin position="91"/>
        <end position="112"/>
    </location>
</feature>
<dbReference type="GO" id="GO:0009003">
    <property type="term" value="F:signal peptidase activity"/>
    <property type="evidence" value="ECO:0007669"/>
    <property type="project" value="UniProtKB-EC"/>
</dbReference>
<dbReference type="EMBL" id="HBFR01017946">
    <property type="protein sequence ID" value="CAD8885838.1"/>
    <property type="molecule type" value="Transcribed_RNA"/>
</dbReference>
<evidence type="ECO:0000259" key="8">
    <source>
        <dbReference type="Pfam" id="PF10502"/>
    </source>
</evidence>
<dbReference type="Pfam" id="PF10502">
    <property type="entry name" value="Peptidase_S26"/>
    <property type="match status" value="1"/>
</dbReference>
<name>A0A7S1BFX9_9STRA</name>